<keyword evidence="2 6" id="KW-0547">Nucleotide-binding</keyword>
<evidence type="ECO:0000313" key="8">
    <source>
        <dbReference type="EMBL" id="GBG29725.1"/>
    </source>
</evidence>
<evidence type="ECO:0000256" key="6">
    <source>
        <dbReference type="PIRSR" id="PIRSR006806-1"/>
    </source>
</evidence>
<dbReference type="EMBL" id="BEYU01000064">
    <property type="protein sequence ID" value="GBG29725.1"/>
    <property type="molecule type" value="Genomic_DNA"/>
</dbReference>
<dbReference type="GO" id="GO:0030272">
    <property type="term" value="F:5-formyltetrahydrofolate cyclo-ligase activity"/>
    <property type="evidence" value="ECO:0007669"/>
    <property type="project" value="UniProtKB-EC"/>
</dbReference>
<keyword evidence="7" id="KW-0460">Magnesium</keyword>
<evidence type="ECO:0000313" key="9">
    <source>
        <dbReference type="Proteomes" id="UP000241890"/>
    </source>
</evidence>
<dbReference type="EC" id="6.3.3.2" evidence="5 7"/>
<evidence type="ECO:0000256" key="7">
    <source>
        <dbReference type="RuleBase" id="RU361279"/>
    </source>
</evidence>
<keyword evidence="9" id="KW-1185">Reference proteome</keyword>
<organism evidence="8 9">
    <name type="scientific">Hondaea fermentalgiana</name>
    <dbReference type="NCBI Taxonomy" id="2315210"/>
    <lineage>
        <taxon>Eukaryota</taxon>
        <taxon>Sar</taxon>
        <taxon>Stramenopiles</taxon>
        <taxon>Bigyra</taxon>
        <taxon>Labyrinthulomycetes</taxon>
        <taxon>Thraustochytrida</taxon>
        <taxon>Thraustochytriidae</taxon>
        <taxon>Hondaea</taxon>
    </lineage>
</organism>
<dbReference type="SUPFAM" id="SSF100950">
    <property type="entry name" value="NagB/RpiA/CoA transferase-like"/>
    <property type="match status" value="1"/>
</dbReference>
<dbReference type="InterPro" id="IPR002698">
    <property type="entry name" value="FTHF_cligase"/>
</dbReference>
<comment type="caution">
    <text evidence="8">The sequence shown here is derived from an EMBL/GenBank/DDBJ whole genome shotgun (WGS) entry which is preliminary data.</text>
</comment>
<dbReference type="GO" id="GO:0009396">
    <property type="term" value="P:folic acid-containing compound biosynthetic process"/>
    <property type="evidence" value="ECO:0007669"/>
    <property type="project" value="TreeGrafter"/>
</dbReference>
<feature type="binding site" evidence="6">
    <location>
        <begin position="3"/>
        <end position="7"/>
    </location>
    <ligand>
        <name>ATP</name>
        <dbReference type="ChEBI" id="CHEBI:30616"/>
    </ligand>
</feature>
<evidence type="ECO:0000256" key="1">
    <source>
        <dbReference type="ARBA" id="ARBA00010638"/>
    </source>
</evidence>
<dbReference type="NCBIfam" id="TIGR02727">
    <property type="entry name" value="MTHFS_bact"/>
    <property type="match status" value="1"/>
</dbReference>
<dbReference type="Proteomes" id="UP000241890">
    <property type="component" value="Unassembled WGS sequence"/>
</dbReference>
<dbReference type="Pfam" id="PF01812">
    <property type="entry name" value="5-FTHF_cyc-lig"/>
    <property type="match status" value="1"/>
</dbReference>
<keyword evidence="3 6" id="KW-0067">ATP-binding</keyword>
<evidence type="ECO:0000256" key="5">
    <source>
        <dbReference type="ARBA" id="ARBA00038966"/>
    </source>
</evidence>
<keyword evidence="7" id="KW-0479">Metal-binding</keyword>
<dbReference type="PIRSF" id="PIRSF006806">
    <property type="entry name" value="FTHF_cligase"/>
    <property type="match status" value="1"/>
</dbReference>
<dbReference type="AlphaFoldDB" id="A0A2R5GGK1"/>
<dbReference type="GO" id="GO:0035999">
    <property type="term" value="P:tetrahydrofolate interconversion"/>
    <property type="evidence" value="ECO:0007669"/>
    <property type="project" value="TreeGrafter"/>
</dbReference>
<sequence length="214" mass="23728">MMKKTLRREIATVLKNMGEDKMHAASKQLAEHIKEIPRAQTAERVSIYLAMKNEAQTQTALEWLFDAKKRVFVPKIIGAGSEDMRMPELASLEELAGLDKFKWGIPEFTLEQLEERADGVDSSVEDLVDVVFTPGVAFTTDGFRLGHGKGYYDAFLKKLQRARKAAGLPPAYTVGLSLDEQILDAVPVEDHDVALDAVATPSAVYYCAGDKERP</sequence>
<name>A0A2R5GGK1_9STRA</name>
<dbReference type="GO" id="GO:0046872">
    <property type="term" value="F:metal ion binding"/>
    <property type="evidence" value="ECO:0007669"/>
    <property type="project" value="UniProtKB-KW"/>
</dbReference>
<reference evidence="8 9" key="1">
    <citation type="submission" date="2017-12" db="EMBL/GenBank/DDBJ databases">
        <title>Sequencing, de novo assembly and annotation of complete genome of a new Thraustochytrid species, strain FCC1311.</title>
        <authorList>
            <person name="Sedici K."/>
            <person name="Godart F."/>
            <person name="Aiese Cigliano R."/>
            <person name="Sanseverino W."/>
            <person name="Barakat M."/>
            <person name="Ortet P."/>
            <person name="Marechal E."/>
            <person name="Cagnac O."/>
            <person name="Amato A."/>
        </authorList>
    </citation>
    <scope>NUCLEOTIDE SEQUENCE [LARGE SCALE GENOMIC DNA]</scope>
</reference>
<gene>
    <name evidence="8" type="ORF">FCC1311_059462</name>
</gene>
<comment type="catalytic activity">
    <reaction evidence="4 7">
        <text>(6S)-5-formyl-5,6,7,8-tetrahydrofolate + ATP = (6R)-5,10-methenyltetrahydrofolate + ADP + phosphate</text>
        <dbReference type="Rhea" id="RHEA:10488"/>
        <dbReference type="ChEBI" id="CHEBI:30616"/>
        <dbReference type="ChEBI" id="CHEBI:43474"/>
        <dbReference type="ChEBI" id="CHEBI:57455"/>
        <dbReference type="ChEBI" id="CHEBI:57457"/>
        <dbReference type="ChEBI" id="CHEBI:456216"/>
        <dbReference type="EC" id="6.3.3.2"/>
    </reaction>
</comment>
<dbReference type="PANTHER" id="PTHR23407:SF1">
    <property type="entry name" value="5-FORMYLTETRAHYDROFOLATE CYCLO-LIGASE"/>
    <property type="match status" value="1"/>
</dbReference>
<evidence type="ECO:0000256" key="4">
    <source>
        <dbReference type="ARBA" id="ARBA00036539"/>
    </source>
</evidence>
<feature type="binding site" evidence="6">
    <location>
        <position position="49"/>
    </location>
    <ligand>
        <name>substrate</name>
    </ligand>
</feature>
<evidence type="ECO:0000256" key="3">
    <source>
        <dbReference type="ARBA" id="ARBA00022840"/>
    </source>
</evidence>
<comment type="similarity">
    <text evidence="1 7">Belongs to the 5-formyltetrahydrofolate cyclo-ligase family.</text>
</comment>
<dbReference type="GO" id="GO:0005524">
    <property type="term" value="F:ATP binding"/>
    <property type="evidence" value="ECO:0007669"/>
    <property type="project" value="UniProtKB-KW"/>
</dbReference>
<dbReference type="OrthoDB" id="2015992at2759"/>
<protein>
    <recommendedName>
        <fullName evidence="5 7">5-formyltetrahydrofolate cyclo-ligase</fullName>
        <ecNumber evidence="5 7">6.3.3.2</ecNumber>
    </recommendedName>
</protein>
<feature type="binding site" evidence="6">
    <location>
        <begin position="144"/>
        <end position="152"/>
    </location>
    <ligand>
        <name>ATP</name>
        <dbReference type="ChEBI" id="CHEBI:30616"/>
    </ligand>
</feature>
<dbReference type="InterPro" id="IPR024185">
    <property type="entry name" value="FTHF_cligase-like_sf"/>
</dbReference>
<dbReference type="InterPro" id="IPR037171">
    <property type="entry name" value="NagB/RpiA_transferase-like"/>
</dbReference>
<comment type="cofactor">
    <cofactor evidence="7">
        <name>Mg(2+)</name>
        <dbReference type="ChEBI" id="CHEBI:18420"/>
    </cofactor>
</comment>
<evidence type="ECO:0000256" key="2">
    <source>
        <dbReference type="ARBA" id="ARBA00022741"/>
    </source>
</evidence>
<feature type="binding site" evidence="6">
    <location>
        <position position="54"/>
    </location>
    <ligand>
        <name>substrate</name>
    </ligand>
</feature>
<dbReference type="InParanoid" id="A0A2R5GGK1"/>
<dbReference type="Gene3D" id="3.40.50.10420">
    <property type="entry name" value="NagB/RpiA/CoA transferase-like"/>
    <property type="match status" value="1"/>
</dbReference>
<dbReference type="GO" id="GO:0005739">
    <property type="term" value="C:mitochondrion"/>
    <property type="evidence" value="ECO:0007669"/>
    <property type="project" value="TreeGrafter"/>
</dbReference>
<dbReference type="PANTHER" id="PTHR23407">
    <property type="entry name" value="ATPASE INHIBITOR/5-FORMYLTETRAHYDROFOLATE CYCLO-LIGASE"/>
    <property type="match status" value="1"/>
</dbReference>
<proteinExistence type="inferred from homology"/>
<keyword evidence="8" id="KW-0436">Ligase</keyword>
<accession>A0A2R5GGK1</accession>